<reference evidence="2" key="1">
    <citation type="journal article" date="2017" name="Nat. Commun.">
        <title>Complete fusion of a transposon and herpesvirus created the Teratorn mobile element in medaka fish.</title>
        <authorList>
            <person name="Inoue Y."/>
            <person name="Saga T."/>
            <person name="Aikawa T."/>
            <person name="Kumagai M."/>
            <person name="Shimada A."/>
            <person name="Kawaguchi Y."/>
            <person name="Naruse K."/>
            <person name="Morishita S."/>
            <person name="Koga A."/>
            <person name="Takeda H."/>
        </authorList>
    </citation>
    <scope>NUCLEOTIDE SEQUENCE</scope>
</reference>
<protein>
    <submittedName>
        <fullName evidence="2">Uncharacterized protein</fullName>
    </submittedName>
</protein>
<proteinExistence type="predicted"/>
<dbReference type="AlphaFoldDB" id="A0A286P9V5"/>
<sequence length="136" mass="15245">MWHELTLEELILLASPKSAARGPSRVAARATNPRTRGEDGSVEKPEPPRAESRCDLRSYIVTKWCPWFSRTFGELLEENLNMLTVRLLRVHVEEGPVLLEVLAAALIVLKAPNAPHAPTCREPLRALEFLCRPIAD</sequence>
<feature type="compositionally biased region" description="Basic and acidic residues" evidence="1">
    <location>
        <begin position="35"/>
        <end position="50"/>
    </location>
</feature>
<feature type="region of interest" description="Disordered" evidence="1">
    <location>
        <begin position="18"/>
        <end position="50"/>
    </location>
</feature>
<gene>
    <name evidence="2" type="primary">ORF56</name>
</gene>
<accession>A0A286P9V5</accession>
<organism evidence="2">
    <name type="scientific">Oryzias latipes</name>
    <name type="common">Japanese rice fish</name>
    <name type="synonym">Japanese killifish</name>
    <dbReference type="NCBI Taxonomy" id="8090"/>
    <lineage>
        <taxon>Eukaryota</taxon>
        <taxon>Metazoa</taxon>
        <taxon>Chordata</taxon>
        <taxon>Craniata</taxon>
        <taxon>Vertebrata</taxon>
        <taxon>Euteleostomi</taxon>
        <taxon>Actinopterygii</taxon>
        <taxon>Neopterygii</taxon>
        <taxon>Teleostei</taxon>
        <taxon>Neoteleostei</taxon>
        <taxon>Acanthomorphata</taxon>
        <taxon>Ovalentaria</taxon>
        <taxon>Atherinomorphae</taxon>
        <taxon>Beloniformes</taxon>
        <taxon>Adrianichthyidae</taxon>
        <taxon>Oryziinae</taxon>
        <taxon>Oryzias</taxon>
    </lineage>
</organism>
<evidence type="ECO:0000313" key="2">
    <source>
        <dbReference type="EMBL" id="BBA49216.1"/>
    </source>
</evidence>
<name>A0A286P9V5_ORYLA</name>
<evidence type="ECO:0000256" key="1">
    <source>
        <dbReference type="SAM" id="MobiDB-lite"/>
    </source>
</evidence>
<dbReference type="EMBL" id="LC199500">
    <property type="protein sequence ID" value="BBA49216.1"/>
    <property type="molecule type" value="Genomic_DNA"/>
</dbReference>